<dbReference type="RefSeq" id="WP_189425757.1">
    <property type="nucleotide sequence ID" value="NZ_BMZE01000002.1"/>
</dbReference>
<dbReference type="Proteomes" id="UP000646579">
    <property type="component" value="Unassembled WGS sequence"/>
</dbReference>
<name>A0A918S5W5_9HYPH</name>
<evidence type="ECO:0000256" key="1">
    <source>
        <dbReference type="ARBA" id="ARBA00004141"/>
    </source>
</evidence>
<dbReference type="Gene3D" id="1.20.120.1630">
    <property type="match status" value="1"/>
</dbReference>
<sequence>MTGAVLLLLFVTLERLAELFLARRNTKRLLERGAVEHGSSHYPFIVLLHGAWLAGLWLLAWDHDVQLGWLAIFAVLQVMRVWVLLTLGPRWTTRIIVVPDETLVSKGPYRFLPHPNYVVVIGEIAVLPLALGLVWFALAFSVLNAIILFVRIRAEQKALGRS</sequence>
<reference evidence="6" key="1">
    <citation type="journal article" date="2014" name="Int. J. Syst. Evol. Microbiol.">
        <title>Complete genome sequence of Corynebacterium casei LMG S-19264T (=DSM 44701T), isolated from a smear-ripened cheese.</title>
        <authorList>
            <consortium name="US DOE Joint Genome Institute (JGI-PGF)"/>
            <person name="Walter F."/>
            <person name="Albersmeier A."/>
            <person name="Kalinowski J."/>
            <person name="Ruckert C."/>
        </authorList>
    </citation>
    <scope>NUCLEOTIDE SEQUENCE</scope>
    <source>
        <strain evidence="6">KCTC 32437</strain>
    </source>
</reference>
<organism evidence="6 7">
    <name type="scientific">Devosia pacifica</name>
    <dbReference type="NCBI Taxonomy" id="1335967"/>
    <lineage>
        <taxon>Bacteria</taxon>
        <taxon>Pseudomonadati</taxon>
        <taxon>Pseudomonadota</taxon>
        <taxon>Alphaproteobacteria</taxon>
        <taxon>Hyphomicrobiales</taxon>
        <taxon>Devosiaceae</taxon>
        <taxon>Devosia</taxon>
    </lineage>
</organism>
<dbReference type="GO" id="GO:0016020">
    <property type="term" value="C:membrane"/>
    <property type="evidence" value="ECO:0007669"/>
    <property type="project" value="UniProtKB-SubCell"/>
</dbReference>
<evidence type="ECO:0000256" key="2">
    <source>
        <dbReference type="ARBA" id="ARBA00022692"/>
    </source>
</evidence>
<dbReference type="InterPro" id="IPR007269">
    <property type="entry name" value="ICMT_MeTrfase"/>
</dbReference>
<evidence type="ECO:0000313" key="6">
    <source>
        <dbReference type="EMBL" id="GHA26159.1"/>
    </source>
</evidence>
<dbReference type="Pfam" id="PF04140">
    <property type="entry name" value="ICMT"/>
    <property type="match status" value="1"/>
</dbReference>
<evidence type="ECO:0000256" key="5">
    <source>
        <dbReference type="SAM" id="Phobius"/>
    </source>
</evidence>
<accession>A0A918S5W5</accession>
<feature type="transmembrane region" description="Helical" evidence="5">
    <location>
        <begin position="41"/>
        <end position="60"/>
    </location>
</feature>
<feature type="transmembrane region" description="Helical" evidence="5">
    <location>
        <begin position="117"/>
        <end position="150"/>
    </location>
</feature>
<dbReference type="GO" id="GO:0004671">
    <property type="term" value="F:protein C-terminal S-isoprenylcysteine carboxyl O-methyltransferase activity"/>
    <property type="evidence" value="ECO:0007669"/>
    <property type="project" value="InterPro"/>
</dbReference>
<comment type="caution">
    <text evidence="6">The sequence shown here is derived from an EMBL/GenBank/DDBJ whole genome shotgun (WGS) entry which is preliminary data.</text>
</comment>
<evidence type="ECO:0000256" key="3">
    <source>
        <dbReference type="ARBA" id="ARBA00022989"/>
    </source>
</evidence>
<keyword evidence="7" id="KW-1185">Reference proteome</keyword>
<feature type="transmembrane region" description="Helical" evidence="5">
    <location>
        <begin position="67"/>
        <end position="85"/>
    </location>
</feature>
<dbReference type="InterPro" id="IPR052527">
    <property type="entry name" value="Metal_cation-efflux_comp"/>
</dbReference>
<keyword evidence="4 5" id="KW-0472">Membrane</keyword>
<keyword evidence="2 5" id="KW-0812">Transmembrane</keyword>
<dbReference type="PANTHER" id="PTHR43847">
    <property type="entry name" value="BLL3993 PROTEIN"/>
    <property type="match status" value="1"/>
</dbReference>
<keyword evidence="3 5" id="KW-1133">Transmembrane helix</keyword>
<evidence type="ECO:0000313" key="7">
    <source>
        <dbReference type="Proteomes" id="UP000646579"/>
    </source>
</evidence>
<dbReference type="EMBL" id="BMZE01000002">
    <property type="protein sequence ID" value="GHA26159.1"/>
    <property type="molecule type" value="Genomic_DNA"/>
</dbReference>
<dbReference type="PANTHER" id="PTHR43847:SF1">
    <property type="entry name" value="BLL3993 PROTEIN"/>
    <property type="match status" value="1"/>
</dbReference>
<comment type="subcellular location">
    <subcellularLocation>
        <location evidence="1">Membrane</location>
        <topology evidence="1">Multi-pass membrane protein</topology>
    </subcellularLocation>
</comment>
<protein>
    <submittedName>
        <fullName evidence="6">Membrane protein</fullName>
    </submittedName>
</protein>
<gene>
    <name evidence="6" type="ORF">GCM10007989_22380</name>
</gene>
<proteinExistence type="predicted"/>
<dbReference type="AlphaFoldDB" id="A0A918S5W5"/>
<reference evidence="6" key="2">
    <citation type="submission" date="2020-09" db="EMBL/GenBank/DDBJ databases">
        <authorList>
            <person name="Sun Q."/>
            <person name="Kim S."/>
        </authorList>
    </citation>
    <scope>NUCLEOTIDE SEQUENCE</scope>
    <source>
        <strain evidence="6">KCTC 32437</strain>
    </source>
</reference>
<evidence type="ECO:0000256" key="4">
    <source>
        <dbReference type="ARBA" id="ARBA00023136"/>
    </source>
</evidence>